<feature type="region of interest" description="Disordered" evidence="1">
    <location>
        <begin position="267"/>
        <end position="337"/>
    </location>
</feature>
<feature type="region of interest" description="Disordered" evidence="1">
    <location>
        <begin position="354"/>
        <end position="408"/>
    </location>
</feature>
<feature type="compositionally biased region" description="Low complexity" evidence="1">
    <location>
        <begin position="312"/>
        <end position="335"/>
    </location>
</feature>
<evidence type="ECO:0008006" key="4">
    <source>
        <dbReference type="Google" id="ProtNLM"/>
    </source>
</evidence>
<dbReference type="EMBL" id="JAXCGZ010003837">
    <property type="protein sequence ID" value="KAK7082969.1"/>
    <property type="molecule type" value="Genomic_DNA"/>
</dbReference>
<feature type="compositionally biased region" description="Low complexity" evidence="1">
    <location>
        <begin position="123"/>
        <end position="152"/>
    </location>
</feature>
<feature type="compositionally biased region" description="Low complexity" evidence="1">
    <location>
        <begin position="359"/>
        <end position="395"/>
    </location>
</feature>
<evidence type="ECO:0000313" key="2">
    <source>
        <dbReference type="EMBL" id="KAK7082969.1"/>
    </source>
</evidence>
<feature type="region of interest" description="Disordered" evidence="1">
    <location>
        <begin position="185"/>
        <end position="218"/>
    </location>
</feature>
<dbReference type="Proteomes" id="UP001381693">
    <property type="component" value="Unassembled WGS sequence"/>
</dbReference>
<sequence>MIRDFRFLCPNDTVFDQQSFICTYWKEIDCKRSTLYYSKNDLYRIEEEPVTQEYEYEDPFIAYEYLYDYEESQTKDLPAYVYEYYDMDNDHRFGGGGKTRKGKSQESTTRKSSGQSFSTPKASTTTTSTTTSTTTTTTTTTSTEPTTTTSTTAHTPRISISTPRITTLRPPHLFKIGSPVVSISTSSSTRFETGPSSSSSFPTRSSRFELPSDQNSSTRIVRQEELSFDEEDELYSGAEDPFANYDWRRDNSGVTASTKTRYEQRFRLRDRTRQEYSPYSTASRNQEFTLTTMRNNRDGVGTTTERNRNESNSRTSRGHHSFSSSSGNRYSSPSRDQAHEEFANFRYYKTAFGHTGPASSAQSSSSSSSSSTSSSTSSSSSSSLSNSKPRSSSSSGVRARPVGYISARTASRNTRYAVYG</sequence>
<comment type="caution">
    <text evidence="2">The sequence shown here is derived from an EMBL/GenBank/DDBJ whole genome shotgun (WGS) entry which is preliminary data.</text>
</comment>
<reference evidence="2 3" key="1">
    <citation type="submission" date="2023-11" db="EMBL/GenBank/DDBJ databases">
        <title>Halocaridina rubra genome assembly.</title>
        <authorList>
            <person name="Smith C."/>
        </authorList>
    </citation>
    <scope>NUCLEOTIDE SEQUENCE [LARGE SCALE GENOMIC DNA]</scope>
    <source>
        <strain evidence="2">EP-1</strain>
        <tissue evidence="2">Whole</tissue>
    </source>
</reference>
<feature type="compositionally biased region" description="Low complexity" evidence="1">
    <location>
        <begin position="185"/>
        <end position="209"/>
    </location>
</feature>
<keyword evidence="3" id="KW-1185">Reference proteome</keyword>
<dbReference type="AlphaFoldDB" id="A0AAN8XRN5"/>
<feature type="compositionally biased region" description="Polar residues" evidence="1">
    <location>
        <begin position="275"/>
        <end position="294"/>
    </location>
</feature>
<name>A0AAN8XRN5_HALRR</name>
<evidence type="ECO:0000256" key="1">
    <source>
        <dbReference type="SAM" id="MobiDB-lite"/>
    </source>
</evidence>
<proteinExistence type="predicted"/>
<accession>A0AAN8XRN5</accession>
<organism evidence="2 3">
    <name type="scientific">Halocaridina rubra</name>
    <name type="common">Hawaiian red shrimp</name>
    <dbReference type="NCBI Taxonomy" id="373956"/>
    <lineage>
        <taxon>Eukaryota</taxon>
        <taxon>Metazoa</taxon>
        <taxon>Ecdysozoa</taxon>
        <taxon>Arthropoda</taxon>
        <taxon>Crustacea</taxon>
        <taxon>Multicrustacea</taxon>
        <taxon>Malacostraca</taxon>
        <taxon>Eumalacostraca</taxon>
        <taxon>Eucarida</taxon>
        <taxon>Decapoda</taxon>
        <taxon>Pleocyemata</taxon>
        <taxon>Caridea</taxon>
        <taxon>Atyoidea</taxon>
        <taxon>Atyidae</taxon>
        <taxon>Halocaridina</taxon>
    </lineage>
</organism>
<feature type="region of interest" description="Disordered" evidence="1">
    <location>
        <begin position="93"/>
        <end position="171"/>
    </location>
</feature>
<feature type="compositionally biased region" description="Polar residues" evidence="1">
    <location>
        <begin position="105"/>
        <end position="122"/>
    </location>
</feature>
<protein>
    <recommendedName>
        <fullName evidence="4">Chitin-binding type-2 domain-containing protein</fullName>
    </recommendedName>
</protein>
<evidence type="ECO:0000313" key="3">
    <source>
        <dbReference type="Proteomes" id="UP001381693"/>
    </source>
</evidence>
<gene>
    <name evidence="2" type="ORF">SK128_022239</name>
</gene>